<gene>
    <name evidence="7" type="ORF">RS694_15785</name>
</gene>
<dbReference type="PROSITE" id="PS50801">
    <property type="entry name" value="STAS"/>
    <property type="match status" value="1"/>
</dbReference>
<dbReference type="GO" id="GO:0055085">
    <property type="term" value="P:transmembrane transport"/>
    <property type="evidence" value="ECO:0007669"/>
    <property type="project" value="InterPro"/>
</dbReference>
<evidence type="ECO:0000256" key="5">
    <source>
        <dbReference type="SAM" id="Phobius"/>
    </source>
</evidence>
<feature type="transmembrane region" description="Helical" evidence="5">
    <location>
        <begin position="21"/>
        <end position="38"/>
    </location>
</feature>
<feature type="transmembrane region" description="Helical" evidence="5">
    <location>
        <begin position="234"/>
        <end position="261"/>
    </location>
</feature>
<keyword evidence="2 5" id="KW-0812">Transmembrane</keyword>
<evidence type="ECO:0000259" key="6">
    <source>
        <dbReference type="PROSITE" id="PS50801"/>
    </source>
</evidence>
<dbReference type="eggNOG" id="COG0659">
    <property type="taxonomic scope" value="Bacteria"/>
</dbReference>
<dbReference type="Pfam" id="PF01740">
    <property type="entry name" value="STAS"/>
    <property type="match status" value="1"/>
</dbReference>
<keyword evidence="4 5" id="KW-0472">Membrane</keyword>
<dbReference type="InterPro" id="IPR002645">
    <property type="entry name" value="STAS_dom"/>
</dbReference>
<dbReference type="InterPro" id="IPR036513">
    <property type="entry name" value="STAS_dom_sf"/>
</dbReference>
<reference evidence="7 8" key="1">
    <citation type="submission" date="2017-01" db="EMBL/GenBank/DDBJ databases">
        <authorList>
            <person name="Mah S.A."/>
            <person name="Swanson W.J."/>
            <person name="Moy G.W."/>
            <person name="Vacquier V.D."/>
        </authorList>
    </citation>
    <scope>NUCLEOTIDE SEQUENCE [LARGE SCALE GENOMIC DNA]</scope>
    <source>
        <strain evidence="7 8">DSM 22694</strain>
    </source>
</reference>
<dbReference type="CDD" id="cd07042">
    <property type="entry name" value="STAS_SulP_like_sulfate_transporter"/>
    <property type="match status" value="1"/>
</dbReference>
<evidence type="ECO:0000256" key="3">
    <source>
        <dbReference type="ARBA" id="ARBA00022989"/>
    </source>
</evidence>
<dbReference type="KEGG" id="rsb:RS694_15785"/>
<feature type="transmembrane region" description="Helical" evidence="5">
    <location>
        <begin position="102"/>
        <end position="120"/>
    </location>
</feature>
<dbReference type="PANTHER" id="PTHR11814">
    <property type="entry name" value="SULFATE TRANSPORTER"/>
    <property type="match status" value="1"/>
</dbReference>
<dbReference type="InterPro" id="IPR001902">
    <property type="entry name" value="SLC26A/SulP_fam"/>
</dbReference>
<dbReference type="Gene3D" id="3.30.750.24">
    <property type="entry name" value="STAS domain"/>
    <property type="match status" value="1"/>
</dbReference>
<dbReference type="SUPFAM" id="SSF52091">
    <property type="entry name" value="SpoIIaa-like"/>
    <property type="match status" value="1"/>
</dbReference>
<organism evidence="7 8">
    <name type="scientific">Rhodoferax saidenbachensis</name>
    <dbReference type="NCBI Taxonomy" id="1484693"/>
    <lineage>
        <taxon>Bacteria</taxon>
        <taxon>Pseudomonadati</taxon>
        <taxon>Pseudomonadota</taxon>
        <taxon>Betaproteobacteria</taxon>
        <taxon>Burkholderiales</taxon>
        <taxon>Comamonadaceae</taxon>
        <taxon>Rhodoferax</taxon>
    </lineage>
</organism>
<dbReference type="Pfam" id="PF00916">
    <property type="entry name" value="Sulfate_transp"/>
    <property type="match status" value="1"/>
</dbReference>
<evidence type="ECO:0000256" key="1">
    <source>
        <dbReference type="ARBA" id="ARBA00004141"/>
    </source>
</evidence>
<feature type="transmembrane region" description="Helical" evidence="5">
    <location>
        <begin position="77"/>
        <end position="96"/>
    </location>
</feature>
<comment type="subcellular location">
    <subcellularLocation>
        <location evidence="1">Membrane</location>
        <topology evidence="1">Multi-pass membrane protein</topology>
    </subcellularLocation>
</comment>
<evidence type="ECO:0000256" key="2">
    <source>
        <dbReference type="ARBA" id="ARBA00022692"/>
    </source>
</evidence>
<feature type="transmembrane region" description="Helical" evidence="5">
    <location>
        <begin position="172"/>
        <end position="190"/>
    </location>
</feature>
<dbReference type="AlphaFoldDB" id="A0A1P8KD34"/>
<feature type="transmembrane region" description="Helical" evidence="5">
    <location>
        <begin position="44"/>
        <end position="65"/>
    </location>
</feature>
<protein>
    <submittedName>
        <fullName evidence="7">Sodium-independent anion transporter</fullName>
    </submittedName>
</protein>
<feature type="transmembrane region" description="Helical" evidence="5">
    <location>
        <begin position="197"/>
        <end position="214"/>
    </location>
</feature>
<feature type="transmembrane region" description="Helical" evidence="5">
    <location>
        <begin position="343"/>
        <end position="360"/>
    </location>
</feature>
<proteinExistence type="predicted"/>
<dbReference type="RefSeq" id="WP_029707768.1">
    <property type="nucleotide sequence ID" value="NZ_CP019239.1"/>
</dbReference>
<feature type="transmembrane region" description="Helical" evidence="5">
    <location>
        <begin position="127"/>
        <end position="152"/>
    </location>
</feature>
<dbReference type="Proteomes" id="UP000186110">
    <property type="component" value="Chromosome"/>
</dbReference>
<feature type="domain" description="STAS" evidence="6">
    <location>
        <begin position="442"/>
        <end position="548"/>
    </location>
</feature>
<dbReference type="InterPro" id="IPR011547">
    <property type="entry name" value="SLC26A/SulP_dom"/>
</dbReference>
<evidence type="ECO:0000313" key="7">
    <source>
        <dbReference type="EMBL" id="APW43848.1"/>
    </source>
</evidence>
<dbReference type="EMBL" id="CP019239">
    <property type="protein sequence ID" value="APW43848.1"/>
    <property type="molecule type" value="Genomic_DNA"/>
</dbReference>
<accession>A0A1P8KD34</accession>
<keyword evidence="3 5" id="KW-1133">Transmembrane helix</keyword>
<evidence type="ECO:0000313" key="8">
    <source>
        <dbReference type="Proteomes" id="UP000186110"/>
    </source>
</evidence>
<dbReference type="STRING" id="1484693.RS694_15785"/>
<evidence type="ECO:0000256" key="4">
    <source>
        <dbReference type="ARBA" id="ARBA00023136"/>
    </source>
</evidence>
<feature type="transmembrane region" description="Helical" evidence="5">
    <location>
        <begin position="319"/>
        <end position="337"/>
    </location>
</feature>
<sequence>MKPVTWSRWFPFLQWQRPDAALLRNETVSAFTVAIVLIPQAVAYAALAGMPLVTGLYASLLPALISTLWGGTARLSVGPTALSCLLIAASLQGLAQPSTAEWVVLAVWLALLSGLIQLVLGALKAGWLVNLISAPVMAGFTQAAGFLIMASQLPPMLGLQGPLSGLLDHPRFNLHEMTFGLGSLAVLWLAKQYLPRWPMVLIVVVSSALLSYFMGFEASGGGVVGALPAGLPSLYWPALLPWPVLSTLLLPAIIIALVSFLEAASSAKLQSRQDGSLWNDNQDLIGQGLAKIVSAFSGSFPTSTSFSRSAVNIYAGAKTGWSALISTFFVLLALLFLMPALHYVPLAVLAAVVIVAVSGLIQPAQFLKFWKISRAESLTSLATFVLTLATAPRIYWGVLAGMVLGLIDFLYQRLHPRIIEVGLHPDGSLRDRHLWKLAPLAPHMYALRMDGGLDFASASSFERNIAEHLSAHPETRHVCLFAQPINRMDATGAEVFASLITLLQARDIMLHISGIKLPVETVLRHAGLLQEHPLLALYRTDGDALAHIARLN</sequence>
<dbReference type="GO" id="GO:0016020">
    <property type="term" value="C:membrane"/>
    <property type="evidence" value="ECO:0007669"/>
    <property type="project" value="UniProtKB-SubCell"/>
</dbReference>
<keyword evidence="8" id="KW-1185">Reference proteome</keyword>
<name>A0A1P8KD34_9BURK</name>